<proteinExistence type="predicted"/>
<keyword evidence="1" id="KW-0732">Signal</keyword>
<reference evidence="2" key="1">
    <citation type="submission" date="2020-09" db="EMBL/GenBank/DDBJ databases">
        <title>Rhizobia associated with sainfoin plants.</title>
        <authorList>
            <person name="Asharfi S."/>
            <person name="Kuzmanovic N."/>
            <person name="Bunk B."/>
            <person name="Sproeer C."/>
            <person name="Becker M."/>
            <person name="Thuenen T."/>
        </authorList>
    </citation>
    <scope>NUCLEOTIDE SEQUENCE</scope>
    <source>
        <strain evidence="2">OM4</strain>
    </source>
</reference>
<evidence type="ECO:0000256" key="1">
    <source>
        <dbReference type="SAM" id="SignalP"/>
    </source>
</evidence>
<gene>
    <name evidence="2" type="ORF">IHQ72_29580</name>
</gene>
<organism evidence="2 3">
    <name type="scientific">Mesorhizobium onobrychidis</name>
    <dbReference type="NCBI Taxonomy" id="2775404"/>
    <lineage>
        <taxon>Bacteria</taxon>
        <taxon>Pseudomonadati</taxon>
        <taxon>Pseudomonadota</taxon>
        <taxon>Alphaproteobacteria</taxon>
        <taxon>Hyphomicrobiales</taxon>
        <taxon>Phyllobacteriaceae</taxon>
        <taxon>Mesorhizobium</taxon>
    </lineage>
</organism>
<feature type="chain" id="PRO_5046958413" evidence="1">
    <location>
        <begin position="24"/>
        <end position="104"/>
    </location>
</feature>
<dbReference type="RefSeq" id="WP_258119117.1">
    <property type="nucleotide sequence ID" value="NZ_CP062229.1"/>
</dbReference>
<keyword evidence="3" id="KW-1185">Reference proteome</keyword>
<protein>
    <submittedName>
        <fullName evidence="2">Uncharacterized protein</fullName>
    </submittedName>
</protein>
<sequence>MRISRMLMPFACLATAIALSFFAAPSANFDYGERYSAVSWQAPDLSSVVVYIVDHVAIVADASAIRTPTDAHKAAYIRANNPLATWRTAADVTFNHIDPHIAAG</sequence>
<accession>A0ABY5QU50</accession>
<dbReference type="EMBL" id="CP062229">
    <property type="protein sequence ID" value="UVC14721.1"/>
    <property type="molecule type" value="Genomic_DNA"/>
</dbReference>
<evidence type="ECO:0000313" key="2">
    <source>
        <dbReference type="EMBL" id="UVC14721.1"/>
    </source>
</evidence>
<name>A0ABY5QU50_9HYPH</name>
<evidence type="ECO:0000313" key="3">
    <source>
        <dbReference type="Proteomes" id="UP001058098"/>
    </source>
</evidence>
<dbReference type="Proteomes" id="UP001058098">
    <property type="component" value="Chromosome"/>
</dbReference>
<feature type="signal peptide" evidence="1">
    <location>
        <begin position="1"/>
        <end position="23"/>
    </location>
</feature>